<proteinExistence type="predicted"/>
<evidence type="ECO:0000259" key="2">
    <source>
        <dbReference type="Pfam" id="PF22041"/>
    </source>
</evidence>
<dbReference type="Gene3D" id="1.20.1050.10">
    <property type="match status" value="1"/>
</dbReference>
<dbReference type="InterPro" id="IPR036249">
    <property type="entry name" value="Thioredoxin-like_sf"/>
</dbReference>
<evidence type="ECO:0000259" key="1">
    <source>
        <dbReference type="Pfam" id="PF13409"/>
    </source>
</evidence>
<dbReference type="InParanoid" id="S8FXC9"/>
<evidence type="ECO:0000313" key="3">
    <source>
        <dbReference type="EMBL" id="EPT02920.1"/>
    </source>
</evidence>
<dbReference type="InterPro" id="IPR054416">
    <property type="entry name" value="GST_UstS-like_C"/>
</dbReference>
<dbReference type="Pfam" id="PF22041">
    <property type="entry name" value="GST_C_7"/>
    <property type="match status" value="1"/>
</dbReference>
<sequence length="263" mass="29413">MAFPSDFAIVFYDIPSKVPGCAWSQNTLKTRIALNYKGIPYRTEWVEAPDIQASLESLGVEPNPPSAYAPYTLPAIYDPRTRTSVMDSAKIAAYLDKTYPDTPAILPPATRVLQFAFLDAMYSAVEQPLSKTTIHPCNEKLNPPSRAYWREKLEGIFGCRLEDLSPPGSEQRTQQWAAAEKGLSTVASWFDAAGDDRLLLLGGGADGRDSPICYADTVIAAVLIHTRFALGEQSEEWRRIEGLDNGRWKRYLDYFEKWADVSH</sequence>
<evidence type="ECO:0000313" key="4">
    <source>
        <dbReference type="Proteomes" id="UP000015241"/>
    </source>
</evidence>
<dbReference type="Proteomes" id="UP000015241">
    <property type="component" value="Unassembled WGS sequence"/>
</dbReference>
<dbReference type="HOGENOM" id="CLU_011226_4_0_1"/>
<feature type="domain" description="Glutathione S-transferase UstS-like C-terminal" evidence="2">
    <location>
        <begin position="113"/>
        <end position="258"/>
    </location>
</feature>
<keyword evidence="4" id="KW-1185">Reference proteome</keyword>
<protein>
    <submittedName>
        <fullName evidence="3">Uncharacterized protein</fullName>
    </submittedName>
</protein>
<gene>
    <name evidence="3" type="ORF">FOMPIDRAFT_1047291</name>
</gene>
<accession>S8FXC9</accession>
<reference evidence="3 4" key="1">
    <citation type="journal article" date="2012" name="Science">
        <title>The Paleozoic origin of enzymatic lignin decomposition reconstructed from 31 fungal genomes.</title>
        <authorList>
            <person name="Floudas D."/>
            <person name="Binder M."/>
            <person name="Riley R."/>
            <person name="Barry K."/>
            <person name="Blanchette R.A."/>
            <person name="Henrissat B."/>
            <person name="Martinez A.T."/>
            <person name="Otillar R."/>
            <person name="Spatafora J.W."/>
            <person name="Yadav J.S."/>
            <person name="Aerts A."/>
            <person name="Benoit I."/>
            <person name="Boyd A."/>
            <person name="Carlson A."/>
            <person name="Copeland A."/>
            <person name="Coutinho P.M."/>
            <person name="de Vries R.P."/>
            <person name="Ferreira P."/>
            <person name="Findley K."/>
            <person name="Foster B."/>
            <person name="Gaskell J."/>
            <person name="Glotzer D."/>
            <person name="Gorecki P."/>
            <person name="Heitman J."/>
            <person name="Hesse C."/>
            <person name="Hori C."/>
            <person name="Igarashi K."/>
            <person name="Jurgens J.A."/>
            <person name="Kallen N."/>
            <person name="Kersten P."/>
            <person name="Kohler A."/>
            <person name="Kuees U."/>
            <person name="Kumar T.K.A."/>
            <person name="Kuo A."/>
            <person name="LaButti K."/>
            <person name="Larrondo L.F."/>
            <person name="Lindquist E."/>
            <person name="Ling A."/>
            <person name="Lombard V."/>
            <person name="Lucas S."/>
            <person name="Lundell T."/>
            <person name="Martin R."/>
            <person name="McLaughlin D.J."/>
            <person name="Morgenstern I."/>
            <person name="Morin E."/>
            <person name="Murat C."/>
            <person name="Nagy L.G."/>
            <person name="Nolan M."/>
            <person name="Ohm R.A."/>
            <person name="Patyshakuliyeva A."/>
            <person name="Rokas A."/>
            <person name="Ruiz-Duenas F.J."/>
            <person name="Sabat G."/>
            <person name="Salamov A."/>
            <person name="Samejima M."/>
            <person name="Schmutz J."/>
            <person name="Slot J.C."/>
            <person name="St John F."/>
            <person name="Stenlid J."/>
            <person name="Sun H."/>
            <person name="Sun S."/>
            <person name="Syed K."/>
            <person name="Tsang A."/>
            <person name="Wiebenga A."/>
            <person name="Young D."/>
            <person name="Pisabarro A."/>
            <person name="Eastwood D.C."/>
            <person name="Martin F."/>
            <person name="Cullen D."/>
            <person name="Grigoriev I.V."/>
            <person name="Hibbett D.S."/>
        </authorList>
    </citation>
    <scope>NUCLEOTIDE SEQUENCE</scope>
    <source>
        <strain evidence="4">FP-58527</strain>
    </source>
</reference>
<organism evidence="3 4">
    <name type="scientific">Fomitopsis schrenkii</name>
    <name type="common">Brown rot fungus</name>
    <dbReference type="NCBI Taxonomy" id="2126942"/>
    <lineage>
        <taxon>Eukaryota</taxon>
        <taxon>Fungi</taxon>
        <taxon>Dikarya</taxon>
        <taxon>Basidiomycota</taxon>
        <taxon>Agaricomycotina</taxon>
        <taxon>Agaricomycetes</taxon>
        <taxon>Polyporales</taxon>
        <taxon>Fomitopsis</taxon>
    </lineage>
</organism>
<dbReference type="AlphaFoldDB" id="S8FXC9"/>
<dbReference type="InterPro" id="IPR004045">
    <property type="entry name" value="Glutathione_S-Trfase_N"/>
</dbReference>
<dbReference type="OrthoDB" id="4951845at2759"/>
<dbReference type="eggNOG" id="ENOG502QQN3">
    <property type="taxonomic scope" value="Eukaryota"/>
</dbReference>
<name>S8FXC9_FOMSC</name>
<dbReference type="Gene3D" id="3.40.30.10">
    <property type="entry name" value="Glutaredoxin"/>
    <property type="match status" value="1"/>
</dbReference>
<dbReference type="SUPFAM" id="SSF52833">
    <property type="entry name" value="Thioredoxin-like"/>
    <property type="match status" value="1"/>
</dbReference>
<dbReference type="STRING" id="743788.S8FXC9"/>
<dbReference type="Pfam" id="PF13409">
    <property type="entry name" value="GST_N_2"/>
    <property type="match status" value="1"/>
</dbReference>
<feature type="domain" description="GST N-terminal" evidence="1">
    <location>
        <begin position="23"/>
        <end position="97"/>
    </location>
</feature>
<dbReference type="EMBL" id="KE504132">
    <property type="protein sequence ID" value="EPT02920.1"/>
    <property type="molecule type" value="Genomic_DNA"/>
</dbReference>